<evidence type="ECO:0000313" key="6">
    <source>
        <dbReference type="Proteomes" id="UP000253606"/>
    </source>
</evidence>
<dbReference type="PANTHER" id="PTHR30146:SF109">
    <property type="entry name" value="HTH-TYPE TRANSCRIPTIONAL REGULATOR GALS"/>
    <property type="match status" value="1"/>
</dbReference>
<organism evidence="5 6">
    <name type="scientific">Acidisarcina polymorpha</name>
    <dbReference type="NCBI Taxonomy" id="2211140"/>
    <lineage>
        <taxon>Bacteria</taxon>
        <taxon>Pseudomonadati</taxon>
        <taxon>Acidobacteriota</taxon>
        <taxon>Terriglobia</taxon>
        <taxon>Terriglobales</taxon>
        <taxon>Acidobacteriaceae</taxon>
        <taxon>Acidisarcina</taxon>
    </lineage>
</organism>
<name>A0A2Z5FZ50_9BACT</name>
<dbReference type="InterPro" id="IPR000843">
    <property type="entry name" value="HTH_LacI"/>
</dbReference>
<dbReference type="GO" id="GO:0000976">
    <property type="term" value="F:transcription cis-regulatory region binding"/>
    <property type="evidence" value="ECO:0007669"/>
    <property type="project" value="TreeGrafter"/>
</dbReference>
<evidence type="ECO:0000256" key="2">
    <source>
        <dbReference type="ARBA" id="ARBA00023125"/>
    </source>
</evidence>
<reference evidence="5 6" key="1">
    <citation type="journal article" date="2018" name="Front. Microbiol.">
        <title>Hydrolytic Capabilities as a Key to Environmental Success: Chitinolytic and Cellulolytic Acidobacteria From Acidic Sub-arctic Soils and Boreal Peatlands.</title>
        <authorList>
            <person name="Belova S.E."/>
            <person name="Ravin N.V."/>
            <person name="Pankratov T.A."/>
            <person name="Rakitin A.L."/>
            <person name="Ivanova A.A."/>
            <person name="Beletsky A.V."/>
            <person name="Mardanov A.V."/>
            <person name="Sinninghe Damste J.S."/>
            <person name="Dedysh S.N."/>
        </authorList>
    </citation>
    <scope>NUCLEOTIDE SEQUENCE [LARGE SCALE GENOMIC DNA]</scope>
    <source>
        <strain evidence="5 6">SBC82</strain>
    </source>
</reference>
<dbReference type="Pfam" id="PF13377">
    <property type="entry name" value="Peripla_BP_3"/>
    <property type="match status" value="1"/>
</dbReference>
<feature type="domain" description="HTH lacI-type" evidence="4">
    <location>
        <begin position="10"/>
        <end position="64"/>
    </location>
</feature>
<proteinExistence type="predicted"/>
<dbReference type="InterPro" id="IPR010982">
    <property type="entry name" value="Lambda_DNA-bd_dom_sf"/>
</dbReference>
<keyword evidence="3" id="KW-0804">Transcription</keyword>
<dbReference type="OrthoDB" id="37081at2"/>
<dbReference type="Pfam" id="PF00356">
    <property type="entry name" value="LacI"/>
    <property type="match status" value="1"/>
</dbReference>
<dbReference type="SUPFAM" id="SSF53822">
    <property type="entry name" value="Periplasmic binding protein-like I"/>
    <property type="match status" value="1"/>
</dbReference>
<keyword evidence="1" id="KW-0805">Transcription regulation</keyword>
<sequence>MTTTQNRNAPTLVDVAREAGVSLKTASRVLNGAASVKEDKTSKVREAMTRLGYRPNELARGLKARKSAAIGMIVANLSDPFTASAVKAVQEVSRANGHVVILASSGGYPDVERSEIESLVGRQIDGLIIAPADGRTDNFSDVIPPELKVVTFDQPVKHSRFDVVTIPNRRSAKEATQHLLGHGFQRIVAIGARPHLYTCSERLAGYRDAISVASLEPRMCTVEHETALTSEWLSDSVFKKHKADAIIPMNWVCTMLTLRGLRVLGKEPGRDVPILSFDDFDLADMLSPTISAVRQPAAQFGYEAARLLFNRLNGQASEKRASVVLSTELILRESCGCSLSGRRPRATRPRR</sequence>
<dbReference type="GO" id="GO:0003700">
    <property type="term" value="F:DNA-binding transcription factor activity"/>
    <property type="evidence" value="ECO:0007669"/>
    <property type="project" value="TreeGrafter"/>
</dbReference>
<dbReference type="SMART" id="SM00354">
    <property type="entry name" value="HTH_LACI"/>
    <property type="match status" value="1"/>
</dbReference>
<dbReference type="Gene3D" id="1.10.260.40">
    <property type="entry name" value="lambda repressor-like DNA-binding domains"/>
    <property type="match status" value="1"/>
</dbReference>
<dbReference type="PROSITE" id="PS00356">
    <property type="entry name" value="HTH_LACI_1"/>
    <property type="match status" value="1"/>
</dbReference>
<evidence type="ECO:0000256" key="3">
    <source>
        <dbReference type="ARBA" id="ARBA00023163"/>
    </source>
</evidence>
<dbReference type="PRINTS" id="PR00036">
    <property type="entry name" value="HTHLACI"/>
</dbReference>
<dbReference type="PANTHER" id="PTHR30146">
    <property type="entry name" value="LACI-RELATED TRANSCRIPTIONAL REPRESSOR"/>
    <property type="match status" value="1"/>
</dbReference>
<dbReference type="KEGG" id="abas:ACPOL_2771"/>
<dbReference type="SUPFAM" id="SSF47413">
    <property type="entry name" value="lambda repressor-like DNA-binding domains"/>
    <property type="match status" value="1"/>
</dbReference>
<keyword evidence="2" id="KW-0238">DNA-binding</keyword>
<dbReference type="InterPro" id="IPR028082">
    <property type="entry name" value="Peripla_BP_I"/>
</dbReference>
<evidence type="ECO:0000256" key="1">
    <source>
        <dbReference type="ARBA" id="ARBA00023015"/>
    </source>
</evidence>
<dbReference type="InterPro" id="IPR046335">
    <property type="entry name" value="LacI/GalR-like_sensor"/>
</dbReference>
<dbReference type="Proteomes" id="UP000253606">
    <property type="component" value="Chromosome"/>
</dbReference>
<gene>
    <name evidence="5" type="ORF">ACPOL_2771</name>
</gene>
<evidence type="ECO:0000259" key="4">
    <source>
        <dbReference type="PROSITE" id="PS50932"/>
    </source>
</evidence>
<dbReference type="CDD" id="cd01392">
    <property type="entry name" value="HTH_LacI"/>
    <property type="match status" value="1"/>
</dbReference>
<accession>A0A2Z5FZ50</accession>
<dbReference type="Gene3D" id="3.40.50.2300">
    <property type="match status" value="2"/>
</dbReference>
<protein>
    <submittedName>
        <fullName evidence="5">Transcriptional regulator, LacI family</fullName>
    </submittedName>
</protein>
<dbReference type="PROSITE" id="PS50932">
    <property type="entry name" value="HTH_LACI_2"/>
    <property type="match status" value="1"/>
</dbReference>
<keyword evidence="6" id="KW-1185">Reference proteome</keyword>
<dbReference type="EMBL" id="CP030840">
    <property type="protein sequence ID" value="AXC12082.1"/>
    <property type="molecule type" value="Genomic_DNA"/>
</dbReference>
<evidence type="ECO:0000313" key="5">
    <source>
        <dbReference type="EMBL" id="AXC12082.1"/>
    </source>
</evidence>
<dbReference type="RefSeq" id="WP_114207401.1">
    <property type="nucleotide sequence ID" value="NZ_CP030840.1"/>
</dbReference>
<dbReference type="AlphaFoldDB" id="A0A2Z5FZ50"/>